<dbReference type="Gene3D" id="1.25.40.10">
    <property type="entry name" value="Tetratricopeptide repeat domain"/>
    <property type="match status" value="1"/>
</dbReference>
<evidence type="ECO:0000313" key="4">
    <source>
        <dbReference type="Proteomes" id="UP000640509"/>
    </source>
</evidence>
<dbReference type="InterPro" id="IPR011990">
    <property type="entry name" value="TPR-like_helical_dom_sf"/>
</dbReference>
<gene>
    <name evidence="3" type="ORF">GCM10011402_37150</name>
</gene>
<protein>
    <recommendedName>
        <fullName evidence="5">Sel1 repeat family protein</fullName>
    </recommendedName>
</protein>
<evidence type="ECO:0000256" key="2">
    <source>
        <dbReference type="SAM" id="Phobius"/>
    </source>
</evidence>
<proteinExistence type="predicted"/>
<organism evidence="3 4">
    <name type="scientific">Paracoccus acridae</name>
    <dbReference type="NCBI Taxonomy" id="1795310"/>
    <lineage>
        <taxon>Bacteria</taxon>
        <taxon>Pseudomonadati</taxon>
        <taxon>Pseudomonadota</taxon>
        <taxon>Alphaproteobacteria</taxon>
        <taxon>Rhodobacterales</taxon>
        <taxon>Paracoccaceae</taxon>
        <taxon>Paracoccus</taxon>
    </lineage>
</organism>
<reference evidence="4" key="1">
    <citation type="journal article" date="2019" name="Int. J. Syst. Evol. Microbiol.">
        <title>The Global Catalogue of Microorganisms (GCM) 10K type strain sequencing project: providing services to taxonomists for standard genome sequencing and annotation.</title>
        <authorList>
            <consortium name="The Broad Institute Genomics Platform"/>
            <consortium name="The Broad Institute Genome Sequencing Center for Infectious Disease"/>
            <person name="Wu L."/>
            <person name="Ma J."/>
        </authorList>
    </citation>
    <scope>NUCLEOTIDE SEQUENCE [LARGE SCALE GENOMIC DNA]</scope>
    <source>
        <strain evidence="4">CGMCC 1.15419</strain>
    </source>
</reference>
<keyword evidence="2" id="KW-0472">Membrane</keyword>
<feature type="transmembrane region" description="Helical" evidence="2">
    <location>
        <begin position="33"/>
        <end position="53"/>
    </location>
</feature>
<evidence type="ECO:0000313" key="3">
    <source>
        <dbReference type="EMBL" id="GGF81092.1"/>
    </source>
</evidence>
<dbReference type="SUPFAM" id="SSF81901">
    <property type="entry name" value="HCP-like"/>
    <property type="match status" value="1"/>
</dbReference>
<evidence type="ECO:0008006" key="5">
    <source>
        <dbReference type="Google" id="ProtNLM"/>
    </source>
</evidence>
<dbReference type="EMBL" id="BMIV01000033">
    <property type="protein sequence ID" value="GGF81092.1"/>
    <property type="molecule type" value="Genomic_DNA"/>
</dbReference>
<dbReference type="Proteomes" id="UP000640509">
    <property type="component" value="Unassembled WGS sequence"/>
</dbReference>
<evidence type="ECO:0000256" key="1">
    <source>
        <dbReference type="SAM" id="MobiDB-lite"/>
    </source>
</evidence>
<keyword evidence="2" id="KW-1133">Transmembrane helix</keyword>
<comment type="caution">
    <text evidence="3">The sequence shown here is derived from an EMBL/GenBank/DDBJ whole genome shotgun (WGS) entry which is preliminary data.</text>
</comment>
<accession>A0ABQ1VNY5</accession>
<name>A0ABQ1VNY5_9RHOB</name>
<keyword evidence="4" id="KW-1185">Reference proteome</keyword>
<sequence length="282" mass="29691">MDKGFLKEQAAPESLRADPALAILQPPPRGRRGAGAILSFILMAGAAVLLIRMPPYVVGPDKSAAPVAEEVGLLPDIARDAAPLPAEVGKDIPVPGLGPPSRVGADPDAGQLLEEGHQAGTDSPADAALAYERAALWGNGLAAYFMGQLFETGFGVPIDLPRAQAWYSVAAGVPGADARLAALNDMPAADNEPTAAPLPLQHALFRSGRAVLHWRNMSGKSPQRYVVEYILANDGNQIRQAQTTLSAMLVEQPIIRWRVVSLDDQGSQAGASGWSRLIPPPR</sequence>
<keyword evidence="2" id="KW-0812">Transmembrane</keyword>
<feature type="region of interest" description="Disordered" evidence="1">
    <location>
        <begin position="89"/>
        <end position="109"/>
    </location>
</feature>